<dbReference type="AlphaFoldDB" id="A0A3S4SXY4"/>
<sequence length="92" mass="10479">MPNNRHYADKITQKSLAKEQNTIIDRSKVDVQSDVDAIRNGKAVFINNQYHINGRIYGHHDGVLYPISGNGFYTLSRIEFKTFGVFSQFGNT</sequence>
<dbReference type="KEGG" id="mcun:NCTC10297_00147"/>
<organism evidence="1 2">
    <name type="scientific">Moraxella cuniculi</name>
    <dbReference type="NCBI Taxonomy" id="34061"/>
    <lineage>
        <taxon>Bacteria</taxon>
        <taxon>Pseudomonadati</taxon>
        <taxon>Pseudomonadota</taxon>
        <taxon>Gammaproteobacteria</taxon>
        <taxon>Moraxellales</taxon>
        <taxon>Moraxellaceae</taxon>
        <taxon>Moraxella</taxon>
    </lineage>
</organism>
<accession>A0A3S4SXY4</accession>
<protein>
    <submittedName>
        <fullName evidence="1">Uncharacterized protein</fullName>
    </submittedName>
</protein>
<dbReference type="EMBL" id="LR134343">
    <property type="protein sequence ID" value="VEG12231.1"/>
    <property type="molecule type" value="Genomic_DNA"/>
</dbReference>
<name>A0A3S4SXY4_9GAMM</name>
<proteinExistence type="predicted"/>
<evidence type="ECO:0000313" key="2">
    <source>
        <dbReference type="Proteomes" id="UP000274100"/>
    </source>
</evidence>
<evidence type="ECO:0000313" key="1">
    <source>
        <dbReference type="EMBL" id="VEG12231.1"/>
    </source>
</evidence>
<gene>
    <name evidence="1" type="ORF">NCTC10297_00147</name>
</gene>
<dbReference type="Proteomes" id="UP000274100">
    <property type="component" value="Chromosome"/>
</dbReference>
<reference evidence="1 2" key="1">
    <citation type="submission" date="2018-12" db="EMBL/GenBank/DDBJ databases">
        <authorList>
            <consortium name="Pathogen Informatics"/>
        </authorList>
    </citation>
    <scope>NUCLEOTIDE SEQUENCE [LARGE SCALE GENOMIC DNA]</scope>
    <source>
        <strain evidence="1 2">NCTC10297</strain>
    </source>
</reference>